<dbReference type="EMBL" id="BMPQ01000035">
    <property type="protein sequence ID" value="GGL07694.1"/>
    <property type="molecule type" value="Genomic_DNA"/>
</dbReference>
<keyword evidence="2" id="KW-1185">Reference proteome</keyword>
<name>A0A917RGZ0_9ACTN</name>
<organism evidence="1 2">
    <name type="scientific">Streptomyces flaveus</name>
    <dbReference type="NCBI Taxonomy" id="66370"/>
    <lineage>
        <taxon>Bacteria</taxon>
        <taxon>Bacillati</taxon>
        <taxon>Actinomycetota</taxon>
        <taxon>Actinomycetes</taxon>
        <taxon>Kitasatosporales</taxon>
        <taxon>Streptomycetaceae</taxon>
        <taxon>Streptomyces</taxon>
        <taxon>Streptomyces aurantiacus group</taxon>
    </lineage>
</organism>
<reference evidence="1" key="1">
    <citation type="journal article" date="2014" name="Int. J. Syst. Evol. Microbiol.">
        <title>Complete genome sequence of Corynebacterium casei LMG S-19264T (=DSM 44701T), isolated from a smear-ripened cheese.</title>
        <authorList>
            <consortium name="US DOE Joint Genome Institute (JGI-PGF)"/>
            <person name="Walter F."/>
            <person name="Albersmeier A."/>
            <person name="Kalinowski J."/>
            <person name="Ruckert C."/>
        </authorList>
    </citation>
    <scope>NUCLEOTIDE SEQUENCE</scope>
    <source>
        <strain evidence="1">JCM 3035</strain>
    </source>
</reference>
<sequence>MGRQLAAAGRVYDRADPVGAASRLAFLTPAELSVLGAIAHQSAGQYARAEQQTEQTLDLLDGRFTRNRAYYTVLLAELQLEQGHMERAAATVSRVPASGVVSSRITSRLERVTAAAQHQGGRP</sequence>
<gene>
    <name evidence="1" type="ORF">GCM10010094_80510</name>
</gene>
<accession>A0A917RGZ0</accession>
<evidence type="ECO:0008006" key="3">
    <source>
        <dbReference type="Google" id="ProtNLM"/>
    </source>
</evidence>
<comment type="caution">
    <text evidence="1">The sequence shown here is derived from an EMBL/GenBank/DDBJ whole genome shotgun (WGS) entry which is preliminary data.</text>
</comment>
<dbReference type="AlphaFoldDB" id="A0A917RGZ0"/>
<protein>
    <recommendedName>
        <fullName evidence="3">Tetratricopeptide repeat protein</fullName>
    </recommendedName>
</protein>
<dbReference type="RefSeq" id="WP_189326691.1">
    <property type="nucleotide sequence ID" value="NZ_BMPQ01000035.1"/>
</dbReference>
<proteinExistence type="predicted"/>
<evidence type="ECO:0000313" key="1">
    <source>
        <dbReference type="EMBL" id="GGL07694.1"/>
    </source>
</evidence>
<reference evidence="1" key="2">
    <citation type="submission" date="2020-09" db="EMBL/GenBank/DDBJ databases">
        <authorList>
            <person name="Sun Q."/>
            <person name="Ohkuma M."/>
        </authorList>
    </citation>
    <scope>NUCLEOTIDE SEQUENCE</scope>
    <source>
        <strain evidence="1">JCM 3035</strain>
    </source>
</reference>
<dbReference type="Proteomes" id="UP000637788">
    <property type="component" value="Unassembled WGS sequence"/>
</dbReference>
<evidence type="ECO:0000313" key="2">
    <source>
        <dbReference type="Proteomes" id="UP000637788"/>
    </source>
</evidence>